<evidence type="ECO:0000256" key="2">
    <source>
        <dbReference type="ARBA" id="ARBA00022729"/>
    </source>
</evidence>
<keyword evidence="2 7" id="KW-0732">Signal</keyword>
<protein>
    <recommendedName>
        <fullName evidence="5">Thiol:disulfide interchange protein</fullName>
    </recommendedName>
</protein>
<dbReference type="InterPro" id="IPR001853">
    <property type="entry name" value="DSBA-like_thioredoxin_dom"/>
</dbReference>
<feature type="disulfide bond" description="Redox-active" evidence="6">
    <location>
        <begin position="49"/>
        <end position="52"/>
    </location>
</feature>
<feature type="chain" id="PRO_5013046330" description="Thiol:disulfide interchange protein" evidence="7">
    <location>
        <begin position="21"/>
        <end position="202"/>
    </location>
</feature>
<dbReference type="Proteomes" id="UP000190023">
    <property type="component" value="Unassembled WGS sequence"/>
</dbReference>
<dbReference type="Gene3D" id="3.40.30.10">
    <property type="entry name" value="Glutaredoxin"/>
    <property type="match status" value="1"/>
</dbReference>
<keyword evidence="4" id="KW-0676">Redox-active center</keyword>
<dbReference type="CDD" id="cd03019">
    <property type="entry name" value="DsbA_DsbA"/>
    <property type="match status" value="1"/>
</dbReference>
<evidence type="ECO:0000256" key="5">
    <source>
        <dbReference type="PIRNR" id="PIRNR001488"/>
    </source>
</evidence>
<dbReference type="EMBL" id="MUYB01000041">
    <property type="protein sequence ID" value="OOS01883.1"/>
    <property type="molecule type" value="Genomic_DNA"/>
</dbReference>
<dbReference type="InterPro" id="IPR050824">
    <property type="entry name" value="Thiol_disulfide_DsbA"/>
</dbReference>
<keyword evidence="10" id="KW-1185">Reference proteome</keyword>
<evidence type="ECO:0000259" key="8">
    <source>
        <dbReference type="Pfam" id="PF01323"/>
    </source>
</evidence>
<dbReference type="PANTHER" id="PTHR35891:SF2">
    <property type="entry name" value="THIOL:DISULFIDE INTERCHANGE PROTEIN DSBA"/>
    <property type="match status" value="1"/>
</dbReference>
<comment type="caution">
    <text evidence="9">The sequence shown here is derived from an EMBL/GenBank/DDBJ whole genome shotgun (WGS) entry which is preliminary data.</text>
</comment>
<dbReference type="PROSITE" id="PS00194">
    <property type="entry name" value="THIOREDOXIN_1"/>
    <property type="match status" value="1"/>
</dbReference>
<dbReference type="Pfam" id="PF01323">
    <property type="entry name" value="DSBA"/>
    <property type="match status" value="1"/>
</dbReference>
<sequence>MKKLLFILATLFSVTTYANALVEGKQYVQVSNSQATSSAEVIEFFSFYCPHCYSFEYQYQIPTKVKNSLPQGVEFKQYHVNFLGRQSENLTRAWAFAMATGNTDKVKEDLFNAAQKDKLRSMNDIREIFIKHGISAEQFDSGINSFVVNALVNKQINLAEQMKVRSVPDFYVNQRFRVNPEGLNQQDFIQDYVLTIKGLLQK</sequence>
<gene>
    <name evidence="9" type="ORF">B0188_09400</name>
</gene>
<comment type="subcellular location">
    <subcellularLocation>
        <location evidence="5">Periplasm</location>
    </subcellularLocation>
</comment>
<evidence type="ECO:0000313" key="9">
    <source>
        <dbReference type="EMBL" id="OOS01883.1"/>
    </source>
</evidence>
<reference evidence="9 10" key="1">
    <citation type="submission" date="2017-02" db="EMBL/GenBank/DDBJ databases">
        <title>Draft genome sequence of Haemophilus felis CCUG 31170 type strain.</title>
        <authorList>
            <person name="Engstrom-Jakobsson H."/>
            <person name="Salva-Serra F."/>
            <person name="Thorell K."/>
            <person name="Gonzales-Siles L."/>
            <person name="Karlsson R."/>
            <person name="Boulund F."/>
            <person name="Engstrand L."/>
            <person name="Kristiansson E."/>
            <person name="Moore E."/>
        </authorList>
    </citation>
    <scope>NUCLEOTIDE SEQUENCE [LARGE SCALE GENOMIC DNA]</scope>
    <source>
        <strain evidence="9 10">CCUG 31170</strain>
    </source>
</reference>
<dbReference type="InterPro" id="IPR023205">
    <property type="entry name" value="DsbA/DsbL"/>
</dbReference>
<dbReference type="GO" id="GO:0016491">
    <property type="term" value="F:oxidoreductase activity"/>
    <property type="evidence" value="ECO:0007669"/>
    <property type="project" value="InterPro"/>
</dbReference>
<keyword evidence="3 5" id="KW-1015">Disulfide bond</keyword>
<name>A0A1T0AWC7_9PAST</name>
<comment type="similarity">
    <text evidence="1">Belongs to the thioredoxin family. DsbA subfamily.</text>
</comment>
<evidence type="ECO:0000256" key="6">
    <source>
        <dbReference type="PIRSR" id="PIRSR001488-1"/>
    </source>
</evidence>
<feature type="domain" description="DSBA-like thioredoxin" evidence="8">
    <location>
        <begin position="41"/>
        <end position="191"/>
    </location>
</feature>
<organism evidence="9 10">
    <name type="scientific">[Haemophilus] felis</name>
    <dbReference type="NCBI Taxonomy" id="123822"/>
    <lineage>
        <taxon>Bacteria</taxon>
        <taxon>Pseudomonadati</taxon>
        <taxon>Pseudomonadota</taxon>
        <taxon>Gammaproteobacteria</taxon>
        <taxon>Pasteurellales</taxon>
        <taxon>Pasteurellaceae</taxon>
    </lineage>
</organism>
<dbReference type="STRING" id="123822.B0188_09400"/>
<dbReference type="InterPro" id="IPR017937">
    <property type="entry name" value="Thioredoxin_CS"/>
</dbReference>
<evidence type="ECO:0000256" key="3">
    <source>
        <dbReference type="ARBA" id="ARBA00023157"/>
    </source>
</evidence>
<dbReference type="GO" id="GO:0042597">
    <property type="term" value="C:periplasmic space"/>
    <property type="evidence" value="ECO:0007669"/>
    <property type="project" value="UniProtKB-SubCell"/>
</dbReference>
<dbReference type="PANTHER" id="PTHR35891">
    <property type="entry name" value="THIOL:DISULFIDE INTERCHANGE PROTEIN DSBA"/>
    <property type="match status" value="1"/>
</dbReference>
<evidence type="ECO:0000256" key="4">
    <source>
        <dbReference type="ARBA" id="ARBA00023284"/>
    </source>
</evidence>
<accession>A0A1T0AWC7</accession>
<evidence type="ECO:0000313" key="10">
    <source>
        <dbReference type="Proteomes" id="UP000190023"/>
    </source>
</evidence>
<dbReference type="AlphaFoldDB" id="A0A1T0AWC7"/>
<keyword evidence="5" id="KW-0574">Periplasm</keyword>
<evidence type="ECO:0000256" key="7">
    <source>
        <dbReference type="SAM" id="SignalP"/>
    </source>
</evidence>
<proteinExistence type="inferred from homology"/>
<evidence type="ECO:0000256" key="1">
    <source>
        <dbReference type="ARBA" id="ARBA00005791"/>
    </source>
</evidence>
<dbReference type="OrthoDB" id="9784896at2"/>
<dbReference type="SUPFAM" id="SSF52833">
    <property type="entry name" value="Thioredoxin-like"/>
    <property type="match status" value="1"/>
</dbReference>
<feature type="signal peptide" evidence="7">
    <location>
        <begin position="1"/>
        <end position="20"/>
    </location>
</feature>
<dbReference type="NCBIfam" id="NF047695">
    <property type="entry name" value="ThlDiSintDsbAHaem"/>
    <property type="match status" value="1"/>
</dbReference>
<dbReference type="InterPro" id="IPR036249">
    <property type="entry name" value="Thioredoxin-like_sf"/>
</dbReference>
<dbReference type="PIRSF" id="PIRSF001488">
    <property type="entry name" value="Tdi_protein"/>
    <property type="match status" value="1"/>
</dbReference>